<sequence length="559" mass="64189">MQNYTSNSHQSLLLPTGTAAYRCLRVSELLGNVIGFIVAVEEDDDDKSYRSTLNQLARTNKELLLEPALDELWRKQDSIVPLIKCLPKDLVVDGDRPTFRRPMFPTDWARFKEYAARIQVLVVDDTICRSILRDLGVYSRNFLTNLLPKLRTLTWPASSANWLAHLPPFTNANLKSLHLRVRVRDDDLHKVFHRWGDYLPHLVKDLESLSLELVDDGKKPSHPYRYTPAPITTSPLKLEKLRSFEWQLPLYRSVLMDLAELRNLSRMLIRLARDEEAGEEWRGILGDGAFPELKHLTILGHDIAHCARFMEDLGRRSFETLELLADSGSSTREKEETMRVLEHVGSSLDPETLSKLTIKAGDENTEFHGITFDELRRTVLKFRNLTYLALDTSCSVDGCNDDLEEFAQAWPSMETLQLGRWPYLEDTKLTIHGLKSFARHCPRLYKLVISVDVRIADDDWITKYDGDTAGAISSDDVEGPGYCQNTSLRHLMLGDSLIDHPLAVARFLHWMFPELDTVEGICIGPFDKDPWDVLQDEITRLYNIAWDEERSWARLEPLC</sequence>
<keyword evidence="2" id="KW-1185">Reference proteome</keyword>
<dbReference type="InterPro" id="IPR032675">
    <property type="entry name" value="LRR_dom_sf"/>
</dbReference>
<dbReference type="EMBL" id="ML213551">
    <property type="protein sequence ID" value="TFK45231.1"/>
    <property type="molecule type" value="Genomic_DNA"/>
</dbReference>
<evidence type="ECO:0008006" key="3">
    <source>
        <dbReference type="Google" id="ProtNLM"/>
    </source>
</evidence>
<organism evidence="1 2">
    <name type="scientific">Heliocybe sulcata</name>
    <dbReference type="NCBI Taxonomy" id="5364"/>
    <lineage>
        <taxon>Eukaryota</taxon>
        <taxon>Fungi</taxon>
        <taxon>Dikarya</taxon>
        <taxon>Basidiomycota</taxon>
        <taxon>Agaricomycotina</taxon>
        <taxon>Agaricomycetes</taxon>
        <taxon>Gloeophyllales</taxon>
        <taxon>Gloeophyllaceae</taxon>
        <taxon>Heliocybe</taxon>
    </lineage>
</organism>
<gene>
    <name evidence="1" type="ORF">OE88DRAFT_1669528</name>
</gene>
<accession>A0A5C3MV04</accession>
<evidence type="ECO:0000313" key="2">
    <source>
        <dbReference type="Proteomes" id="UP000305948"/>
    </source>
</evidence>
<name>A0A5C3MV04_9AGAM</name>
<dbReference type="SUPFAM" id="SSF52047">
    <property type="entry name" value="RNI-like"/>
    <property type="match status" value="1"/>
</dbReference>
<dbReference type="Proteomes" id="UP000305948">
    <property type="component" value="Unassembled WGS sequence"/>
</dbReference>
<dbReference type="AlphaFoldDB" id="A0A5C3MV04"/>
<reference evidence="1 2" key="1">
    <citation type="journal article" date="2019" name="Nat. Ecol. Evol.">
        <title>Megaphylogeny resolves global patterns of mushroom evolution.</title>
        <authorList>
            <person name="Varga T."/>
            <person name="Krizsan K."/>
            <person name="Foldi C."/>
            <person name="Dima B."/>
            <person name="Sanchez-Garcia M."/>
            <person name="Sanchez-Ramirez S."/>
            <person name="Szollosi G.J."/>
            <person name="Szarkandi J.G."/>
            <person name="Papp V."/>
            <person name="Albert L."/>
            <person name="Andreopoulos W."/>
            <person name="Angelini C."/>
            <person name="Antonin V."/>
            <person name="Barry K.W."/>
            <person name="Bougher N.L."/>
            <person name="Buchanan P."/>
            <person name="Buyck B."/>
            <person name="Bense V."/>
            <person name="Catcheside P."/>
            <person name="Chovatia M."/>
            <person name="Cooper J."/>
            <person name="Damon W."/>
            <person name="Desjardin D."/>
            <person name="Finy P."/>
            <person name="Geml J."/>
            <person name="Haridas S."/>
            <person name="Hughes K."/>
            <person name="Justo A."/>
            <person name="Karasinski D."/>
            <person name="Kautmanova I."/>
            <person name="Kiss B."/>
            <person name="Kocsube S."/>
            <person name="Kotiranta H."/>
            <person name="LaButti K.M."/>
            <person name="Lechner B.E."/>
            <person name="Liimatainen K."/>
            <person name="Lipzen A."/>
            <person name="Lukacs Z."/>
            <person name="Mihaltcheva S."/>
            <person name="Morgado L.N."/>
            <person name="Niskanen T."/>
            <person name="Noordeloos M.E."/>
            <person name="Ohm R.A."/>
            <person name="Ortiz-Santana B."/>
            <person name="Ovrebo C."/>
            <person name="Racz N."/>
            <person name="Riley R."/>
            <person name="Savchenko A."/>
            <person name="Shiryaev A."/>
            <person name="Soop K."/>
            <person name="Spirin V."/>
            <person name="Szebenyi C."/>
            <person name="Tomsovsky M."/>
            <person name="Tulloss R.E."/>
            <person name="Uehling J."/>
            <person name="Grigoriev I.V."/>
            <person name="Vagvolgyi C."/>
            <person name="Papp T."/>
            <person name="Martin F.M."/>
            <person name="Miettinen O."/>
            <person name="Hibbett D.S."/>
            <person name="Nagy L.G."/>
        </authorList>
    </citation>
    <scope>NUCLEOTIDE SEQUENCE [LARGE SCALE GENOMIC DNA]</scope>
    <source>
        <strain evidence="1 2">OMC1185</strain>
    </source>
</reference>
<dbReference type="OrthoDB" id="3255541at2759"/>
<dbReference type="Gene3D" id="3.80.10.10">
    <property type="entry name" value="Ribonuclease Inhibitor"/>
    <property type="match status" value="1"/>
</dbReference>
<protein>
    <recommendedName>
        <fullName evidence="3">F-box domain-containing protein</fullName>
    </recommendedName>
</protein>
<evidence type="ECO:0000313" key="1">
    <source>
        <dbReference type="EMBL" id="TFK45231.1"/>
    </source>
</evidence>
<dbReference type="STRING" id="5364.A0A5C3MV04"/>
<proteinExistence type="predicted"/>